<dbReference type="AlphaFoldDB" id="A0A1Y0EK54"/>
<protein>
    <submittedName>
        <fullName evidence="1">Uncharacterized protein</fullName>
    </submittedName>
</protein>
<evidence type="ECO:0000313" key="2">
    <source>
        <dbReference type="Proteomes" id="UP000196138"/>
    </source>
</evidence>
<gene>
    <name evidence="1" type="ORF">CCO03_04055</name>
</gene>
<organism evidence="1 2">
    <name type="scientific">Comamonas serinivorans</name>
    <dbReference type="NCBI Taxonomy" id="1082851"/>
    <lineage>
        <taxon>Bacteria</taxon>
        <taxon>Pseudomonadati</taxon>
        <taxon>Pseudomonadota</taxon>
        <taxon>Betaproteobacteria</taxon>
        <taxon>Burkholderiales</taxon>
        <taxon>Comamonadaceae</taxon>
        <taxon>Comamonas</taxon>
    </lineage>
</organism>
<name>A0A1Y0EK54_9BURK</name>
<dbReference type="EMBL" id="CP021455">
    <property type="protein sequence ID" value="ARU03956.1"/>
    <property type="molecule type" value="Genomic_DNA"/>
</dbReference>
<reference evidence="1 2" key="1">
    <citation type="submission" date="2017-05" db="EMBL/GenBank/DDBJ databases">
        <authorList>
            <person name="Song R."/>
            <person name="Chenine A.L."/>
            <person name="Ruprecht R.M."/>
        </authorList>
    </citation>
    <scope>NUCLEOTIDE SEQUENCE [LARGE SCALE GENOMIC DNA]</scope>
    <source>
        <strain evidence="1 2">DSM 26136</strain>
    </source>
</reference>
<accession>A0A1Y0EK54</accession>
<dbReference type="KEGG" id="cser:CCO03_04055"/>
<proteinExistence type="predicted"/>
<dbReference type="Proteomes" id="UP000196138">
    <property type="component" value="Chromosome"/>
</dbReference>
<sequence length="67" mass="6874">MLRAFEDQCALAVTAPPPAALAQVSCRINASSGADGDGQCLATVIQLGVWPWSLCDITSTTTGSMTC</sequence>
<keyword evidence="2" id="KW-1185">Reference proteome</keyword>
<evidence type="ECO:0000313" key="1">
    <source>
        <dbReference type="EMBL" id="ARU03956.1"/>
    </source>
</evidence>